<name>A0A167D129_9GAMM</name>
<dbReference type="OrthoDB" id="6291057at2"/>
<protein>
    <submittedName>
        <fullName evidence="1">Uncharacterized protein</fullName>
    </submittedName>
</protein>
<comment type="caution">
    <text evidence="1">The sequence shown here is derived from an EMBL/GenBank/DDBJ whole genome shotgun (WGS) entry which is preliminary data.</text>
</comment>
<dbReference type="EMBL" id="AUXZ01000092">
    <property type="protein sequence ID" value="KZN48297.1"/>
    <property type="molecule type" value="Genomic_DNA"/>
</dbReference>
<evidence type="ECO:0000313" key="2">
    <source>
        <dbReference type="Proteomes" id="UP000076503"/>
    </source>
</evidence>
<accession>A0A167D129</accession>
<organism evidence="1 2">
    <name type="scientific">Pseudoalteromonas luteoviolacea H33</name>
    <dbReference type="NCBI Taxonomy" id="1365251"/>
    <lineage>
        <taxon>Bacteria</taxon>
        <taxon>Pseudomonadati</taxon>
        <taxon>Pseudomonadota</taxon>
        <taxon>Gammaproteobacteria</taxon>
        <taxon>Alteromonadales</taxon>
        <taxon>Pseudoalteromonadaceae</taxon>
        <taxon>Pseudoalteromonas</taxon>
    </lineage>
</organism>
<evidence type="ECO:0000313" key="1">
    <source>
        <dbReference type="EMBL" id="KZN48297.1"/>
    </source>
</evidence>
<dbReference type="PATRIC" id="fig|1365251.3.peg.3873"/>
<reference evidence="1 2" key="1">
    <citation type="submission" date="2013-07" db="EMBL/GenBank/DDBJ databases">
        <title>Comparative Genomic and Metabolomic Analysis of Twelve Strains of Pseudoalteromonas luteoviolacea.</title>
        <authorList>
            <person name="Vynne N.G."/>
            <person name="Mansson M."/>
            <person name="Gram L."/>
        </authorList>
    </citation>
    <scope>NUCLEOTIDE SEQUENCE [LARGE SCALE GENOMIC DNA]</scope>
    <source>
        <strain evidence="1 2">H33</strain>
    </source>
</reference>
<dbReference type="RefSeq" id="WP_063363147.1">
    <property type="nucleotide sequence ID" value="NZ_AUXZ01000092.1"/>
</dbReference>
<proteinExistence type="predicted"/>
<sequence length="120" mass="13332">MQVSRNIMDLYFGYNGRVGDVRGAKEGIAEFEQRANTASTPEEQARYAQAAEKLKTEILPKMQEEMEQLGKQLGLNSRDIGKVIETDENGIPNLAMKQSKNGGLSFMTAYEAGSFYSNKT</sequence>
<dbReference type="Proteomes" id="UP000076503">
    <property type="component" value="Unassembled WGS sequence"/>
</dbReference>
<dbReference type="AlphaFoldDB" id="A0A167D129"/>
<gene>
    <name evidence="1" type="ORF">N476_22010</name>
</gene>